<comment type="similarity">
    <text evidence="1 2">Belongs to the dTDP-4-dehydrorhamnose reductase family.</text>
</comment>
<dbReference type="AlphaFoldDB" id="A0A0K2SLI8"/>
<dbReference type="UniPathway" id="UPA00124"/>
<feature type="region of interest" description="Disordered" evidence="3">
    <location>
        <begin position="194"/>
        <end position="222"/>
    </location>
</feature>
<dbReference type="GO" id="GO:0005829">
    <property type="term" value="C:cytosol"/>
    <property type="evidence" value="ECO:0007669"/>
    <property type="project" value="TreeGrafter"/>
</dbReference>
<sequence>MGQELQRLLRQRSIPCDAPGHSELDVTDAGQVRRFLSEAGIVIHAAAWTDVDGCERDPDRARRVNADATARLARLCAERGTFLVYLSTDFVFDGTKRTPYEPDDPPNPLSAYGQSKYEGEEAVRQAGGPFAIARTSWVYSVFGRNFPKSILRAAAARRHGEASGPLRVVDDQVGSPTHAGDLAQAVLQLVGLGKEAPEPGGQPPEHRWEVSGRGGPAPTFSPSSGTYHVANAGQCSWYAFAREILRQAGWDVPVEPLTSAELGRPAPRPAYSVLSLQRLEASGIRMRPWQEALGRFLEELRAREPELFP</sequence>
<comment type="function">
    <text evidence="2">Catalyzes the reduction of dTDP-6-deoxy-L-lyxo-4-hexulose to yield dTDP-L-rhamnose.</text>
</comment>
<keyword evidence="6" id="KW-1185">Reference proteome</keyword>
<reference evidence="6" key="1">
    <citation type="submission" date="2015-07" db="EMBL/GenBank/DDBJ databases">
        <title>Complete genome sequence and phylogenetic analysis of Limnochorda pilosa.</title>
        <authorList>
            <person name="Watanabe M."/>
            <person name="Kojima H."/>
            <person name="Fukui M."/>
        </authorList>
    </citation>
    <scope>NUCLEOTIDE SEQUENCE [LARGE SCALE GENOMIC DNA]</scope>
    <source>
        <strain evidence="6">HC45</strain>
    </source>
</reference>
<dbReference type="Pfam" id="PF04321">
    <property type="entry name" value="RmlD_sub_bind"/>
    <property type="match status" value="2"/>
</dbReference>
<evidence type="ECO:0000313" key="5">
    <source>
        <dbReference type="EMBL" id="BAS27970.1"/>
    </source>
</evidence>
<reference evidence="6" key="2">
    <citation type="journal article" date="2016" name="Int. J. Syst. Evol. Microbiol.">
        <title>Complete genome sequence and cell structure of Limnochorda pilosa, a Gram-negative spore-former within the phylum Firmicutes.</title>
        <authorList>
            <person name="Watanabe M."/>
            <person name="Kojima H."/>
            <person name="Fukui M."/>
        </authorList>
    </citation>
    <scope>NUCLEOTIDE SEQUENCE [LARGE SCALE GENOMIC DNA]</scope>
    <source>
        <strain evidence="6">HC45</strain>
    </source>
</reference>
<dbReference type="Proteomes" id="UP000065807">
    <property type="component" value="Chromosome"/>
</dbReference>
<organism evidence="5 6">
    <name type="scientific">Limnochorda pilosa</name>
    <dbReference type="NCBI Taxonomy" id="1555112"/>
    <lineage>
        <taxon>Bacteria</taxon>
        <taxon>Bacillati</taxon>
        <taxon>Bacillota</taxon>
        <taxon>Limnochordia</taxon>
        <taxon>Limnochordales</taxon>
        <taxon>Limnochordaceae</taxon>
        <taxon>Limnochorda</taxon>
    </lineage>
</organism>
<accession>A0A0K2SLI8</accession>
<dbReference type="PANTHER" id="PTHR10491:SF4">
    <property type="entry name" value="METHIONINE ADENOSYLTRANSFERASE 2 SUBUNIT BETA"/>
    <property type="match status" value="1"/>
</dbReference>
<dbReference type="STRING" id="1555112.LIP_2129"/>
<dbReference type="GO" id="GO:0008831">
    <property type="term" value="F:dTDP-4-dehydrorhamnose reductase activity"/>
    <property type="evidence" value="ECO:0007669"/>
    <property type="project" value="UniProtKB-EC"/>
</dbReference>
<keyword evidence="2" id="KW-0560">Oxidoreductase</keyword>
<dbReference type="PATRIC" id="fig|1555112.3.peg.2170"/>
<protein>
    <recommendedName>
        <fullName evidence="2">dTDP-4-dehydrorhamnose reductase</fullName>
        <ecNumber evidence="2">1.1.1.133</ecNumber>
    </recommendedName>
</protein>
<dbReference type="CDD" id="cd05254">
    <property type="entry name" value="dTDP_HR_like_SDR_e"/>
    <property type="match status" value="1"/>
</dbReference>
<evidence type="ECO:0000313" key="6">
    <source>
        <dbReference type="Proteomes" id="UP000065807"/>
    </source>
</evidence>
<feature type="domain" description="RmlD-like substrate binding" evidence="4">
    <location>
        <begin position="1"/>
        <end position="191"/>
    </location>
</feature>
<dbReference type="EC" id="1.1.1.133" evidence="2"/>
<evidence type="ECO:0000256" key="3">
    <source>
        <dbReference type="SAM" id="MobiDB-lite"/>
    </source>
</evidence>
<evidence type="ECO:0000256" key="2">
    <source>
        <dbReference type="RuleBase" id="RU364082"/>
    </source>
</evidence>
<dbReference type="Gene3D" id="3.90.25.10">
    <property type="entry name" value="UDP-galactose 4-epimerase, domain 1"/>
    <property type="match status" value="1"/>
</dbReference>
<keyword evidence="2" id="KW-0521">NADP</keyword>
<dbReference type="NCBIfam" id="TIGR01214">
    <property type="entry name" value="rmlD"/>
    <property type="match status" value="1"/>
</dbReference>
<dbReference type="GO" id="GO:0019305">
    <property type="term" value="P:dTDP-rhamnose biosynthetic process"/>
    <property type="evidence" value="ECO:0007669"/>
    <property type="project" value="UniProtKB-UniPathway"/>
</dbReference>
<dbReference type="EMBL" id="AP014924">
    <property type="protein sequence ID" value="BAS27970.1"/>
    <property type="molecule type" value="Genomic_DNA"/>
</dbReference>
<name>A0A0K2SLI8_LIMPI</name>
<dbReference type="InterPro" id="IPR005913">
    <property type="entry name" value="dTDP_dehydrorham_reduct"/>
</dbReference>
<evidence type="ECO:0000256" key="1">
    <source>
        <dbReference type="ARBA" id="ARBA00010944"/>
    </source>
</evidence>
<evidence type="ECO:0000259" key="4">
    <source>
        <dbReference type="Pfam" id="PF04321"/>
    </source>
</evidence>
<gene>
    <name evidence="5" type="ORF">LIP_2129</name>
</gene>
<feature type="domain" description="RmlD-like substrate binding" evidence="4">
    <location>
        <begin position="223"/>
        <end position="301"/>
    </location>
</feature>
<proteinExistence type="inferred from homology"/>
<dbReference type="PANTHER" id="PTHR10491">
    <property type="entry name" value="DTDP-4-DEHYDRORHAMNOSE REDUCTASE"/>
    <property type="match status" value="1"/>
</dbReference>
<comment type="pathway">
    <text evidence="2">Carbohydrate biosynthesis; dTDP-L-rhamnose biosynthesis.</text>
</comment>
<dbReference type="Gene3D" id="3.40.50.720">
    <property type="entry name" value="NAD(P)-binding Rossmann-like Domain"/>
    <property type="match status" value="1"/>
</dbReference>
<dbReference type="KEGG" id="lpil:LIP_2129"/>
<dbReference type="SUPFAM" id="SSF51735">
    <property type="entry name" value="NAD(P)-binding Rossmann-fold domains"/>
    <property type="match status" value="1"/>
</dbReference>
<dbReference type="InterPro" id="IPR036291">
    <property type="entry name" value="NAD(P)-bd_dom_sf"/>
</dbReference>
<dbReference type="InterPro" id="IPR029903">
    <property type="entry name" value="RmlD-like-bd"/>
</dbReference>